<evidence type="ECO:0000313" key="3">
    <source>
        <dbReference type="EMBL" id="QIE86984.1"/>
    </source>
</evidence>
<dbReference type="KEGG" id="pnt:G5B91_12195"/>
<evidence type="ECO:0008006" key="5">
    <source>
        <dbReference type="Google" id="ProtNLM"/>
    </source>
</evidence>
<dbReference type="KEGG" id="pnt:G5B91_01235"/>
<gene>
    <name evidence="2" type="ORF">G5B91_01235</name>
    <name evidence="3" type="ORF">G5B91_12195</name>
</gene>
<dbReference type="Proteomes" id="UP000501063">
    <property type="component" value="Chromosome"/>
</dbReference>
<organism evidence="2 4">
    <name type="scientific">Pseudomonas nitroreducens</name>
    <dbReference type="NCBI Taxonomy" id="46680"/>
    <lineage>
        <taxon>Bacteria</taxon>
        <taxon>Pseudomonadati</taxon>
        <taxon>Pseudomonadota</taxon>
        <taxon>Gammaproteobacteria</taxon>
        <taxon>Pseudomonadales</taxon>
        <taxon>Pseudomonadaceae</taxon>
        <taxon>Pseudomonas</taxon>
    </lineage>
</organism>
<evidence type="ECO:0000313" key="2">
    <source>
        <dbReference type="EMBL" id="QIE84963.1"/>
    </source>
</evidence>
<feature type="region of interest" description="Disordered" evidence="1">
    <location>
        <begin position="54"/>
        <end position="75"/>
    </location>
</feature>
<dbReference type="RefSeq" id="WP_024766799.1">
    <property type="nucleotide sequence ID" value="NZ_CP049140.1"/>
</dbReference>
<dbReference type="EMBL" id="CP049140">
    <property type="protein sequence ID" value="QIE84963.1"/>
    <property type="molecule type" value="Genomic_DNA"/>
</dbReference>
<accession>A0A6G6IPS3</accession>
<evidence type="ECO:0000313" key="4">
    <source>
        <dbReference type="Proteomes" id="UP000501063"/>
    </source>
</evidence>
<evidence type="ECO:0000256" key="1">
    <source>
        <dbReference type="SAM" id="MobiDB-lite"/>
    </source>
</evidence>
<dbReference type="AlphaFoldDB" id="A0A6G6IPS3"/>
<protein>
    <recommendedName>
        <fullName evidence="5">Preprotein translocase subunit SecA</fullName>
    </recommendedName>
</protein>
<reference evidence="2 4" key="1">
    <citation type="submission" date="2020-02" db="EMBL/GenBank/DDBJ databases">
        <title>Integrative conjugative elements (ICEs) and plasmids drive adaptation of Pseudomonas nitroreducens strain HBP1 to wastewater environment.</title>
        <authorList>
            <person name="Sentchilo V."/>
            <person name="Carraro N."/>
            <person name="Bertelli C."/>
            <person name="van der Meer J.R."/>
        </authorList>
    </citation>
    <scope>NUCLEOTIDE SEQUENCE [LARGE SCALE GENOMIC DNA]</scope>
    <source>
        <strain evidence="2 4">HBP1</strain>
    </source>
</reference>
<sequence length="75" mass="8261">MSTAQQRLDEVRAAIKDILTKGQSVRKGDRQVDRAQLASLRILEAEYAQAAQAEAAANSHRPRQIRLYSGGKGIK</sequence>
<proteinExistence type="predicted"/>
<name>A0A6G6IPS3_PSENT</name>
<dbReference type="EMBL" id="CP049140">
    <property type="protein sequence ID" value="QIE86984.1"/>
    <property type="molecule type" value="Genomic_DNA"/>
</dbReference>